<organism evidence="1 4">
    <name type="scientific">Paraburkholderia hospita</name>
    <dbReference type="NCBI Taxonomy" id="169430"/>
    <lineage>
        <taxon>Bacteria</taxon>
        <taxon>Pseudomonadati</taxon>
        <taxon>Pseudomonadota</taxon>
        <taxon>Betaproteobacteria</taxon>
        <taxon>Burkholderiales</taxon>
        <taxon>Burkholderiaceae</taxon>
        <taxon>Paraburkholderia</taxon>
    </lineage>
</organism>
<keyword evidence="3" id="KW-1185">Reference proteome</keyword>
<evidence type="ECO:0000313" key="2">
    <source>
        <dbReference type="EMBL" id="EIM96011.1"/>
    </source>
</evidence>
<evidence type="ECO:0000313" key="1">
    <source>
        <dbReference type="EMBL" id="AUT71239.1"/>
    </source>
</evidence>
<dbReference type="GeneID" id="55531253"/>
<sequence>MTNYKMQQFSALSCGAACLLVAAKEPGIADMPNYPPFMVQQPLALSNGCERAIYAVTANNQQTYSMPDGIALAAIKLGLDVEVYMSGCMVPQLLEWKYPNVRAALGNLNVDVESGTPILKDHQRMLVAVGIGLVGLHWILYRPDTTYMDPAYDKNYTCSLWGMGQLGVFRYIDTGVYVVVSTKGVV</sequence>
<reference evidence="1 4" key="2">
    <citation type="submission" date="2018-01" db="EMBL/GenBank/DDBJ databases">
        <title>Species boundaries and ecological features among Paraburkholderia terrae DSMZ17804T, P. hospita DSMZ17164T and P. caribensis DSMZ13236T.</title>
        <authorList>
            <person name="Pratama A.A."/>
        </authorList>
    </citation>
    <scope>NUCLEOTIDE SEQUENCE [LARGE SCALE GENOMIC DNA]</scope>
    <source>
        <strain evidence="1 4">DSM 17164</strain>
    </source>
</reference>
<gene>
    <name evidence="1" type="ORF">C2L64_23345</name>
    <name evidence="2" type="ORF">WQE_36385</name>
</gene>
<dbReference type="EMBL" id="CP026106">
    <property type="protein sequence ID" value="AUT71239.1"/>
    <property type="molecule type" value="Genomic_DNA"/>
</dbReference>
<accession>A0AAN1JDD1</accession>
<dbReference type="Proteomes" id="UP000236649">
    <property type="component" value="Chromosome 2"/>
</dbReference>
<proteinExistence type="predicted"/>
<reference evidence="2 3" key="1">
    <citation type="journal article" date="2012" name="J. Bacteriol.">
        <title>Draft Genome Sequence of the Soil Bacterium Burkholderia terrae Strain BS001, Which Interacts with Fungal Surface Structures.</title>
        <authorList>
            <person name="Nazir R."/>
            <person name="Hansen M.A."/>
            <person name="Sorensen S."/>
            <person name="van Elsas J.D."/>
        </authorList>
    </citation>
    <scope>NUCLEOTIDE SEQUENCE [LARGE SCALE GENOMIC DNA]</scope>
    <source>
        <strain evidence="2 3">BS001</strain>
    </source>
</reference>
<dbReference type="AlphaFoldDB" id="A0AAN1JDD1"/>
<dbReference type="Proteomes" id="UP000004980">
    <property type="component" value="Unassembled WGS sequence"/>
</dbReference>
<dbReference type="Pfam" id="PF25855">
    <property type="entry name" value="IpaJ_protease"/>
    <property type="match status" value="1"/>
</dbReference>
<dbReference type="KEGG" id="phs:C2L64_23345"/>
<evidence type="ECO:0000313" key="3">
    <source>
        <dbReference type="Proteomes" id="UP000004980"/>
    </source>
</evidence>
<dbReference type="EMBL" id="AKAU01000213">
    <property type="protein sequence ID" value="EIM96011.1"/>
    <property type="molecule type" value="Genomic_DNA"/>
</dbReference>
<dbReference type="RefSeq" id="WP_007589953.1">
    <property type="nucleotide sequence ID" value="NZ_AKAU01000213.1"/>
</dbReference>
<name>A0AAN1JDD1_9BURK</name>
<evidence type="ECO:0000313" key="4">
    <source>
        <dbReference type="Proteomes" id="UP000236649"/>
    </source>
</evidence>
<protein>
    <submittedName>
        <fullName evidence="2">IpaJ</fullName>
    </submittedName>
</protein>
<dbReference type="InterPro" id="IPR058988">
    <property type="entry name" value="IpaJ"/>
</dbReference>